<reference evidence="1 2" key="1">
    <citation type="journal article" date="2019" name="Sci. Rep.">
        <title>Orb-weaving spider Araneus ventricosus genome elucidates the spidroin gene catalogue.</title>
        <authorList>
            <person name="Kono N."/>
            <person name="Nakamura H."/>
            <person name="Ohtoshi R."/>
            <person name="Moran D.A.P."/>
            <person name="Shinohara A."/>
            <person name="Yoshida Y."/>
            <person name="Fujiwara M."/>
            <person name="Mori M."/>
            <person name="Tomita M."/>
            <person name="Arakawa K."/>
        </authorList>
    </citation>
    <scope>NUCLEOTIDE SEQUENCE [LARGE SCALE GENOMIC DNA]</scope>
</reference>
<sequence length="119" mass="14076">MTQFNFDPVREIVFPADFNPVQFSELSKVDWLKRKKKRIKYTFSLSDARNISAREETDLVTCLENKFINPNLESHKPQLNQQREVSEQFRGSRYPYHNSRIRADVKLQECWDGRGSAHA</sequence>
<keyword evidence="2" id="KW-1185">Reference proteome</keyword>
<accession>A0A4Y2HZ11</accession>
<name>A0A4Y2HZ11_ARAVE</name>
<protein>
    <submittedName>
        <fullName evidence="1">Uncharacterized protein</fullName>
    </submittedName>
</protein>
<proteinExistence type="predicted"/>
<comment type="caution">
    <text evidence="1">The sequence shown here is derived from an EMBL/GenBank/DDBJ whole genome shotgun (WGS) entry which is preliminary data.</text>
</comment>
<dbReference type="Proteomes" id="UP000499080">
    <property type="component" value="Unassembled WGS sequence"/>
</dbReference>
<evidence type="ECO:0000313" key="1">
    <source>
        <dbReference type="EMBL" id="GBM70757.1"/>
    </source>
</evidence>
<evidence type="ECO:0000313" key="2">
    <source>
        <dbReference type="Proteomes" id="UP000499080"/>
    </source>
</evidence>
<dbReference type="AlphaFoldDB" id="A0A4Y2HZ11"/>
<dbReference type="EMBL" id="BGPR01002271">
    <property type="protein sequence ID" value="GBM70757.1"/>
    <property type="molecule type" value="Genomic_DNA"/>
</dbReference>
<organism evidence="1 2">
    <name type="scientific">Araneus ventricosus</name>
    <name type="common">Orbweaver spider</name>
    <name type="synonym">Epeira ventricosa</name>
    <dbReference type="NCBI Taxonomy" id="182803"/>
    <lineage>
        <taxon>Eukaryota</taxon>
        <taxon>Metazoa</taxon>
        <taxon>Ecdysozoa</taxon>
        <taxon>Arthropoda</taxon>
        <taxon>Chelicerata</taxon>
        <taxon>Arachnida</taxon>
        <taxon>Araneae</taxon>
        <taxon>Araneomorphae</taxon>
        <taxon>Entelegynae</taxon>
        <taxon>Araneoidea</taxon>
        <taxon>Araneidae</taxon>
        <taxon>Araneus</taxon>
    </lineage>
</organism>
<gene>
    <name evidence="1" type="ORF">AVEN_214341_1</name>
</gene>